<dbReference type="InterPro" id="IPR006977">
    <property type="entry name" value="Yip1_dom"/>
</dbReference>
<feature type="transmembrane region" description="Helical" evidence="5">
    <location>
        <begin position="210"/>
        <end position="229"/>
    </location>
</feature>
<evidence type="ECO:0000256" key="1">
    <source>
        <dbReference type="ARBA" id="ARBA00004141"/>
    </source>
</evidence>
<name>A0A974Y3U2_9THEO</name>
<evidence type="ECO:0000259" key="6">
    <source>
        <dbReference type="Pfam" id="PF04893"/>
    </source>
</evidence>
<accession>A0A974Y3U2</accession>
<dbReference type="EMBL" id="CP060096">
    <property type="protein sequence ID" value="QSZ26425.1"/>
    <property type="molecule type" value="Genomic_DNA"/>
</dbReference>
<protein>
    <submittedName>
        <fullName evidence="7">YIP1 family protein</fullName>
    </submittedName>
</protein>
<feature type="transmembrane region" description="Helical" evidence="5">
    <location>
        <begin position="176"/>
        <end position="198"/>
    </location>
</feature>
<evidence type="ECO:0000256" key="2">
    <source>
        <dbReference type="ARBA" id="ARBA00022692"/>
    </source>
</evidence>
<organism evidence="7 8">
    <name type="scientific">Aceticella autotrophica</name>
    <dbReference type="NCBI Taxonomy" id="2755338"/>
    <lineage>
        <taxon>Bacteria</taxon>
        <taxon>Bacillati</taxon>
        <taxon>Bacillota</taxon>
        <taxon>Clostridia</taxon>
        <taxon>Thermoanaerobacterales</taxon>
        <taxon>Thermoanaerobacteraceae</taxon>
        <taxon>Aceticella</taxon>
    </lineage>
</organism>
<dbReference type="GO" id="GO:0016020">
    <property type="term" value="C:membrane"/>
    <property type="evidence" value="ECO:0007669"/>
    <property type="project" value="UniProtKB-SubCell"/>
</dbReference>
<gene>
    <name evidence="7" type="ORF">ACETAC_05640</name>
</gene>
<keyword evidence="2 5" id="KW-0812">Transmembrane</keyword>
<feature type="transmembrane region" description="Helical" evidence="5">
    <location>
        <begin position="41"/>
        <end position="58"/>
    </location>
</feature>
<dbReference type="Pfam" id="PF04893">
    <property type="entry name" value="Yip1"/>
    <property type="match status" value="1"/>
</dbReference>
<feature type="domain" description="Yip1" evidence="6">
    <location>
        <begin position="22"/>
        <end position="224"/>
    </location>
</feature>
<keyword evidence="3 5" id="KW-1133">Transmembrane helix</keyword>
<proteinExistence type="predicted"/>
<evidence type="ECO:0000313" key="8">
    <source>
        <dbReference type="Proteomes" id="UP000671913"/>
    </source>
</evidence>
<feature type="transmembrane region" description="Helical" evidence="5">
    <location>
        <begin position="127"/>
        <end position="151"/>
    </location>
</feature>
<sequence>MENMELRNDKEVKQMSFLQRVIGVIVSPKKAMEAIAQKSDILYPILAMLLTTPIFYLIRYPLFEQMVKTKLENTPQAAQMTPSMISFSTKIGLITAPIGVIIMWIVITFIFWGILRIFKGEGKFKQYLSVTGYAYTIVIISMIVTLIASYFTGSLILDTSLASITNLFAPDLKGSFLYGIIRGINLFSIWQFIVYAIGLKVVSKLSSAKVYSVVSAVYIVMILLSANSLKLS</sequence>
<dbReference type="AlphaFoldDB" id="A0A974Y3U2"/>
<reference evidence="7" key="1">
    <citation type="submission" date="2020-08" db="EMBL/GenBank/DDBJ databases">
        <title>Genomic insights into the carbon and energy metabolism of the first obligate autotrophic acetogenic bacterium Aceticella autotrophica gen. nov., sp. nov.</title>
        <authorList>
            <person name="Toshchakov S.V."/>
            <person name="Elcheninov A.G."/>
            <person name="Kublanov I.V."/>
            <person name="Frolov E.N."/>
            <person name="Lebedinsky A.V."/>
        </authorList>
    </citation>
    <scope>NUCLEOTIDE SEQUENCE</scope>
    <source>
        <strain evidence="7">3443-3Ac</strain>
    </source>
</reference>
<evidence type="ECO:0000313" key="7">
    <source>
        <dbReference type="EMBL" id="QSZ26425.1"/>
    </source>
</evidence>
<dbReference type="RefSeq" id="WP_284679090.1">
    <property type="nucleotide sequence ID" value="NZ_CP060096.1"/>
</dbReference>
<feature type="transmembrane region" description="Helical" evidence="5">
    <location>
        <begin position="91"/>
        <end position="115"/>
    </location>
</feature>
<evidence type="ECO:0000256" key="3">
    <source>
        <dbReference type="ARBA" id="ARBA00022989"/>
    </source>
</evidence>
<dbReference type="KEGG" id="aaut:ACETAC_05640"/>
<keyword evidence="4 5" id="KW-0472">Membrane</keyword>
<keyword evidence="8" id="KW-1185">Reference proteome</keyword>
<comment type="subcellular location">
    <subcellularLocation>
        <location evidence="1">Membrane</location>
        <topology evidence="1">Multi-pass membrane protein</topology>
    </subcellularLocation>
</comment>
<dbReference type="Proteomes" id="UP000671913">
    <property type="component" value="Chromosome"/>
</dbReference>
<evidence type="ECO:0000256" key="5">
    <source>
        <dbReference type="SAM" id="Phobius"/>
    </source>
</evidence>
<evidence type="ECO:0000256" key="4">
    <source>
        <dbReference type="ARBA" id="ARBA00023136"/>
    </source>
</evidence>